<dbReference type="InterPro" id="IPR016181">
    <property type="entry name" value="Acyl_CoA_acyltransferase"/>
</dbReference>
<evidence type="ECO:0000313" key="2">
    <source>
        <dbReference type="EMBL" id="PTA67470.1"/>
    </source>
</evidence>
<keyword evidence="3" id="KW-1185">Reference proteome</keyword>
<evidence type="ECO:0000313" key="3">
    <source>
        <dbReference type="Proteomes" id="UP000240317"/>
    </source>
</evidence>
<evidence type="ECO:0000259" key="1">
    <source>
        <dbReference type="PROSITE" id="PS51186"/>
    </source>
</evidence>
<keyword evidence="2" id="KW-0808">Transferase</keyword>
<proteinExistence type="predicted"/>
<feature type="domain" description="N-acetyltransferase" evidence="1">
    <location>
        <begin position="6"/>
        <end position="172"/>
    </location>
</feature>
<name>A0A2T3W6E5_9DEIO</name>
<dbReference type="EMBL" id="PYSV01000012">
    <property type="protein sequence ID" value="PTA67470.1"/>
    <property type="molecule type" value="Genomic_DNA"/>
</dbReference>
<accession>A0A2T3W6E5</accession>
<dbReference type="AlphaFoldDB" id="A0A2T3W6E5"/>
<protein>
    <submittedName>
        <fullName evidence="2">GNAT family N-acetyltransferase</fullName>
    </submittedName>
</protein>
<dbReference type="PANTHER" id="PTHR43415:SF4">
    <property type="entry name" value="N-ACETYLTRANSFERASE DOMAIN-CONTAINING PROTEIN"/>
    <property type="match status" value="1"/>
</dbReference>
<comment type="caution">
    <text evidence="2">The sequence shown here is derived from an EMBL/GenBank/DDBJ whole genome shotgun (WGS) entry which is preliminary data.</text>
</comment>
<dbReference type="OrthoDB" id="9795206at2"/>
<dbReference type="PANTHER" id="PTHR43415">
    <property type="entry name" value="SPERMIDINE N(1)-ACETYLTRANSFERASE"/>
    <property type="match status" value="1"/>
</dbReference>
<dbReference type="Proteomes" id="UP000240317">
    <property type="component" value="Unassembled WGS sequence"/>
</dbReference>
<dbReference type="GO" id="GO:0016747">
    <property type="term" value="F:acyltransferase activity, transferring groups other than amino-acyl groups"/>
    <property type="evidence" value="ECO:0007669"/>
    <property type="project" value="InterPro"/>
</dbReference>
<dbReference type="Pfam" id="PF13302">
    <property type="entry name" value="Acetyltransf_3"/>
    <property type="match status" value="1"/>
</dbReference>
<sequence>MPSPALLLRARQPADLPVLWRWMHHERSPAWQQWDAPYFHAARPPSELGLEAYSDRALAQPPTPHLRILELGGQCVGQVSRSEEAPTGGGWWDLGILIFDPAHWGGGLGTRALQLWTAATFAETDAHVLTLTTWSGNERLIRAGVRAGYHECARIPQARLWQGQRWDSVKLACGARGRLKRNCNLPGMKIAHLISP</sequence>
<dbReference type="Gene3D" id="3.40.630.30">
    <property type="match status" value="1"/>
</dbReference>
<dbReference type="PROSITE" id="PS51186">
    <property type="entry name" value="GNAT"/>
    <property type="match status" value="1"/>
</dbReference>
<dbReference type="SUPFAM" id="SSF55729">
    <property type="entry name" value="Acyl-CoA N-acyltransferases (Nat)"/>
    <property type="match status" value="1"/>
</dbReference>
<reference evidence="2 3" key="1">
    <citation type="submission" date="2018-03" db="EMBL/GenBank/DDBJ databases">
        <title>Draft genome of Deinococcus sp. OD32.</title>
        <authorList>
            <person name="Wang X.-P."/>
            <person name="Du Z.-J."/>
        </authorList>
    </citation>
    <scope>NUCLEOTIDE SEQUENCE [LARGE SCALE GENOMIC DNA]</scope>
    <source>
        <strain evidence="2 3">OD32</strain>
    </source>
</reference>
<organism evidence="2 3">
    <name type="scientific">Deinococcus arcticus</name>
    <dbReference type="NCBI Taxonomy" id="2136176"/>
    <lineage>
        <taxon>Bacteria</taxon>
        <taxon>Thermotogati</taxon>
        <taxon>Deinococcota</taxon>
        <taxon>Deinococci</taxon>
        <taxon>Deinococcales</taxon>
        <taxon>Deinococcaceae</taxon>
        <taxon>Deinococcus</taxon>
    </lineage>
</organism>
<gene>
    <name evidence="2" type="ORF">C8263_12960</name>
</gene>
<dbReference type="RefSeq" id="WP_107138554.1">
    <property type="nucleotide sequence ID" value="NZ_PYSV01000012.1"/>
</dbReference>
<dbReference type="InterPro" id="IPR000182">
    <property type="entry name" value="GNAT_dom"/>
</dbReference>